<dbReference type="Proteomes" id="UP000237351">
    <property type="component" value="Chromosome"/>
</dbReference>
<dbReference type="InterPro" id="IPR000630">
    <property type="entry name" value="Ribosomal_uS8"/>
</dbReference>
<dbReference type="PROSITE" id="PS00053">
    <property type="entry name" value="RIBOSOMAL_S8"/>
    <property type="match status" value="1"/>
</dbReference>
<reference evidence="10 11" key="1">
    <citation type="submission" date="2014-06" db="EMBL/GenBank/DDBJ databases">
        <title>The genome of the endonuclear symbiont Nucleicultrix amoebiphila.</title>
        <authorList>
            <person name="Schulz F."/>
            <person name="Horn M."/>
        </authorList>
    </citation>
    <scope>NUCLEOTIDE SEQUENCE [LARGE SCALE GENOMIC DNA]</scope>
    <source>
        <strain evidence="10 11">FS5</strain>
    </source>
</reference>
<dbReference type="GO" id="GO:1990904">
    <property type="term" value="C:ribonucleoprotein complex"/>
    <property type="evidence" value="ECO:0007669"/>
    <property type="project" value="UniProtKB-KW"/>
</dbReference>
<dbReference type="EMBL" id="CP008743">
    <property type="protein sequence ID" value="ARN85336.1"/>
    <property type="molecule type" value="Genomic_DNA"/>
</dbReference>
<dbReference type="HAMAP" id="MF_01302_B">
    <property type="entry name" value="Ribosomal_uS8_B"/>
    <property type="match status" value="1"/>
</dbReference>
<evidence type="ECO:0000313" key="11">
    <source>
        <dbReference type="Proteomes" id="UP000237351"/>
    </source>
</evidence>
<evidence type="ECO:0000256" key="2">
    <source>
        <dbReference type="ARBA" id="ARBA00022730"/>
    </source>
</evidence>
<name>A0A1W6N6F7_9PROT</name>
<protein>
    <recommendedName>
        <fullName evidence="6 8">Small ribosomal subunit protein uS8</fullName>
    </recommendedName>
</protein>
<dbReference type="FunFam" id="3.30.1370.30:FF:000002">
    <property type="entry name" value="30S ribosomal protein S8"/>
    <property type="match status" value="1"/>
</dbReference>
<dbReference type="GO" id="GO:0006412">
    <property type="term" value="P:translation"/>
    <property type="evidence" value="ECO:0007669"/>
    <property type="project" value="UniProtKB-UniRule"/>
</dbReference>
<keyword evidence="2 8" id="KW-0699">rRNA-binding</keyword>
<comment type="similarity">
    <text evidence="1 8 9">Belongs to the universal ribosomal protein uS8 family.</text>
</comment>
<dbReference type="KEGG" id="naf:GQ61_08610"/>
<evidence type="ECO:0000256" key="9">
    <source>
        <dbReference type="RuleBase" id="RU003660"/>
    </source>
</evidence>
<evidence type="ECO:0000256" key="4">
    <source>
        <dbReference type="ARBA" id="ARBA00022980"/>
    </source>
</evidence>
<accession>A0A1W6N6F7</accession>
<dbReference type="InterPro" id="IPR047863">
    <property type="entry name" value="Ribosomal_uS8_CS"/>
</dbReference>
<dbReference type="GO" id="GO:0003735">
    <property type="term" value="F:structural constituent of ribosome"/>
    <property type="evidence" value="ECO:0007669"/>
    <property type="project" value="InterPro"/>
</dbReference>
<dbReference type="RefSeq" id="WP_085784892.1">
    <property type="nucleotide sequence ID" value="NZ_CP008743.1"/>
</dbReference>
<dbReference type="GO" id="GO:0005737">
    <property type="term" value="C:cytoplasm"/>
    <property type="evidence" value="ECO:0007669"/>
    <property type="project" value="UniProtKB-ARBA"/>
</dbReference>
<dbReference type="GO" id="GO:0019843">
    <property type="term" value="F:rRNA binding"/>
    <property type="evidence" value="ECO:0007669"/>
    <property type="project" value="UniProtKB-UniRule"/>
</dbReference>
<dbReference type="Gene3D" id="3.30.1490.10">
    <property type="match status" value="1"/>
</dbReference>
<evidence type="ECO:0000256" key="8">
    <source>
        <dbReference type="HAMAP-Rule" id="MF_01302"/>
    </source>
</evidence>
<dbReference type="InterPro" id="IPR035987">
    <property type="entry name" value="Ribosomal_uS8_sf"/>
</dbReference>
<gene>
    <name evidence="8" type="primary">rpsH</name>
    <name evidence="10" type="ORF">GQ61_08610</name>
</gene>
<dbReference type="Gene3D" id="3.30.1370.30">
    <property type="match status" value="1"/>
</dbReference>
<dbReference type="FunFam" id="3.30.1490.10:FF:000001">
    <property type="entry name" value="30S ribosomal protein S8"/>
    <property type="match status" value="1"/>
</dbReference>
<evidence type="ECO:0000256" key="6">
    <source>
        <dbReference type="ARBA" id="ARBA00035258"/>
    </source>
</evidence>
<dbReference type="PANTHER" id="PTHR11758">
    <property type="entry name" value="40S RIBOSOMAL PROTEIN S15A"/>
    <property type="match status" value="1"/>
</dbReference>
<evidence type="ECO:0000256" key="5">
    <source>
        <dbReference type="ARBA" id="ARBA00023274"/>
    </source>
</evidence>
<organism evidence="10 11">
    <name type="scientific">Candidatus Nucleicultrix amoebiphila FS5</name>
    <dbReference type="NCBI Taxonomy" id="1414854"/>
    <lineage>
        <taxon>Bacteria</taxon>
        <taxon>Pseudomonadati</taxon>
        <taxon>Pseudomonadota</taxon>
        <taxon>Alphaproteobacteria</taxon>
        <taxon>Holosporales</taxon>
        <taxon>Candidatus Nucleicultricaceae</taxon>
        <taxon>Candidatus Nucleicultrix</taxon>
    </lineage>
</organism>
<dbReference type="STRING" id="1414854.GQ61_08610"/>
<evidence type="ECO:0000256" key="7">
    <source>
        <dbReference type="ARBA" id="ARBA00046740"/>
    </source>
</evidence>
<comment type="subunit">
    <text evidence="7 8">Part of the 30S ribosomal subunit. Contacts proteins S5 and S12.</text>
</comment>
<dbReference type="AlphaFoldDB" id="A0A1W6N6F7"/>
<evidence type="ECO:0000256" key="3">
    <source>
        <dbReference type="ARBA" id="ARBA00022884"/>
    </source>
</evidence>
<evidence type="ECO:0000256" key="1">
    <source>
        <dbReference type="ARBA" id="ARBA00006471"/>
    </source>
</evidence>
<sequence>MNLSDPISDLLTRIRNAQANRQETVTSPSSTVKINLLEVLKREGYIRAFKTVQNGPRVDVIVELKYTDPDNQPVIQMIERVSKPGRRVYSALEKMPKVYNGLGISILSTSKGVMSDHEAREANVGGEILCRVF</sequence>
<proteinExistence type="inferred from homology"/>
<keyword evidence="5 8" id="KW-0687">Ribonucleoprotein</keyword>
<dbReference type="Pfam" id="PF00410">
    <property type="entry name" value="Ribosomal_S8"/>
    <property type="match status" value="1"/>
</dbReference>
<comment type="function">
    <text evidence="8">One of the primary rRNA binding proteins, it binds directly to 16S rRNA central domain where it helps coordinate assembly of the platform of the 30S subunit.</text>
</comment>
<dbReference type="NCBIfam" id="NF001109">
    <property type="entry name" value="PRK00136.1"/>
    <property type="match status" value="1"/>
</dbReference>
<dbReference type="OrthoDB" id="9802617at2"/>
<keyword evidence="11" id="KW-1185">Reference proteome</keyword>
<keyword evidence="4 8" id="KW-0689">Ribosomal protein</keyword>
<evidence type="ECO:0000313" key="10">
    <source>
        <dbReference type="EMBL" id="ARN85336.1"/>
    </source>
</evidence>
<keyword evidence="3 8" id="KW-0694">RNA-binding</keyword>
<dbReference type="SUPFAM" id="SSF56047">
    <property type="entry name" value="Ribosomal protein S8"/>
    <property type="match status" value="1"/>
</dbReference>
<dbReference type="GO" id="GO:0005840">
    <property type="term" value="C:ribosome"/>
    <property type="evidence" value="ECO:0007669"/>
    <property type="project" value="UniProtKB-KW"/>
</dbReference>